<protein>
    <submittedName>
        <fullName evidence="2">Uncharacterized protein</fullName>
    </submittedName>
</protein>
<gene>
    <name evidence="2" type="ORF">IWT30_01168</name>
</gene>
<comment type="caution">
    <text evidence="2">The sequence shown here is derived from an EMBL/GenBank/DDBJ whole genome shotgun (WGS) entry which is preliminary data.</text>
</comment>
<dbReference type="EMBL" id="BCMF01000005">
    <property type="protein sequence ID" value="GAW99207.1"/>
    <property type="molecule type" value="Genomic_DNA"/>
</dbReference>
<sequence>MIHFSRTFLPYSLIAGTIARLGVPLFFITTGFYYFRHHERLIHFDWRVFSKATKRLMFLWIIWFIFYSYELGGLNLHGQSIALLAVRSFGGLNIFAGLLWYLIAAVEGLVITQFISIKFGEKGLLITIILSADLTLLSSSYASLLTGYPLIYKVIHFIAAQNSFIVAVLWYCIAIFITRYLAKLIAITNAKTLLLCTVLWGGVNMFCCMFFTLQENQMFTFSCYLKRFLYLYGSLNIQSI</sequence>
<reference evidence="2 3" key="1">
    <citation type="submission" date="2015-11" db="EMBL/GenBank/DDBJ databases">
        <title>Draft genome sequences of new species of the genus Lactobacillus isolated from orchardgrass silage.</title>
        <authorList>
            <person name="Tohno M."/>
            <person name="Tanizawa Y."/>
            <person name="Arita M."/>
        </authorList>
    </citation>
    <scope>NUCLEOTIDE SEQUENCE [LARGE SCALE GENOMIC DNA]</scope>
    <source>
        <strain evidence="2 3">IWT30</strain>
    </source>
</reference>
<proteinExistence type="predicted"/>
<feature type="transmembrane region" description="Helical" evidence="1">
    <location>
        <begin position="123"/>
        <end position="142"/>
    </location>
</feature>
<keyword evidence="3" id="KW-1185">Reference proteome</keyword>
<organism evidence="2 3">
    <name type="scientific">Secundilactobacillus mixtipabuli</name>
    <dbReference type="NCBI Taxonomy" id="1435342"/>
    <lineage>
        <taxon>Bacteria</taxon>
        <taxon>Bacillati</taxon>
        <taxon>Bacillota</taxon>
        <taxon>Bacilli</taxon>
        <taxon>Lactobacillales</taxon>
        <taxon>Lactobacillaceae</taxon>
        <taxon>Secundilactobacillus</taxon>
    </lineage>
</organism>
<evidence type="ECO:0000256" key="1">
    <source>
        <dbReference type="SAM" id="Phobius"/>
    </source>
</evidence>
<feature type="transmembrane region" description="Helical" evidence="1">
    <location>
        <begin position="193"/>
        <end position="213"/>
    </location>
</feature>
<accession>A0A1Z5IC28</accession>
<keyword evidence="1" id="KW-1133">Transmembrane helix</keyword>
<dbReference type="Proteomes" id="UP000198374">
    <property type="component" value="Unassembled WGS sequence"/>
</dbReference>
<feature type="transmembrane region" description="Helical" evidence="1">
    <location>
        <begin position="154"/>
        <end position="181"/>
    </location>
</feature>
<evidence type="ECO:0000313" key="3">
    <source>
        <dbReference type="Proteomes" id="UP000198374"/>
    </source>
</evidence>
<name>A0A1Z5IC28_9LACO</name>
<dbReference type="AlphaFoldDB" id="A0A1Z5IC28"/>
<evidence type="ECO:0000313" key="2">
    <source>
        <dbReference type="EMBL" id="GAW99207.1"/>
    </source>
</evidence>
<keyword evidence="1" id="KW-0472">Membrane</keyword>
<keyword evidence="1" id="KW-0812">Transmembrane</keyword>
<feature type="transmembrane region" description="Helical" evidence="1">
    <location>
        <begin position="89"/>
        <end position="111"/>
    </location>
</feature>
<feature type="transmembrane region" description="Helical" evidence="1">
    <location>
        <begin position="56"/>
        <end position="77"/>
    </location>
</feature>
<feature type="transmembrane region" description="Helical" evidence="1">
    <location>
        <begin position="12"/>
        <end position="35"/>
    </location>
</feature>